<feature type="transmembrane region" description="Helical" evidence="1">
    <location>
        <begin position="284"/>
        <end position="302"/>
    </location>
</feature>
<dbReference type="OrthoDB" id="2589563at2759"/>
<keyword evidence="1" id="KW-1133">Transmembrane helix</keyword>
<keyword evidence="1" id="KW-0472">Membrane</keyword>
<evidence type="ECO:0008006" key="4">
    <source>
        <dbReference type="Google" id="ProtNLM"/>
    </source>
</evidence>
<feature type="transmembrane region" description="Helical" evidence="1">
    <location>
        <begin position="369"/>
        <end position="393"/>
    </location>
</feature>
<dbReference type="EMBL" id="KV454435">
    <property type="protein sequence ID" value="ODQ78446.1"/>
    <property type="molecule type" value="Genomic_DNA"/>
</dbReference>
<dbReference type="PANTHER" id="PTHR36819:SF1">
    <property type="entry name" value="REGULATOR OF PHOSPHOLIPASE D SRF1"/>
    <property type="match status" value="1"/>
</dbReference>
<dbReference type="GO" id="GO:0071944">
    <property type="term" value="C:cell periphery"/>
    <property type="evidence" value="ECO:0007669"/>
    <property type="project" value="TreeGrafter"/>
</dbReference>
<protein>
    <recommendedName>
        <fullName evidence="4">Regulator of phospholipase D SRF1</fullName>
    </recommendedName>
</protein>
<dbReference type="AlphaFoldDB" id="A0A1E3QL74"/>
<keyword evidence="3" id="KW-1185">Reference proteome</keyword>
<name>A0A1E3QL74_9ASCO</name>
<evidence type="ECO:0000313" key="3">
    <source>
        <dbReference type="Proteomes" id="UP000094336"/>
    </source>
</evidence>
<feature type="transmembrane region" description="Helical" evidence="1">
    <location>
        <begin position="243"/>
        <end position="264"/>
    </location>
</feature>
<keyword evidence="1" id="KW-0812">Transmembrane</keyword>
<feature type="transmembrane region" description="Helical" evidence="1">
    <location>
        <begin position="322"/>
        <end position="344"/>
    </location>
</feature>
<evidence type="ECO:0000256" key="1">
    <source>
        <dbReference type="SAM" id="Phobius"/>
    </source>
</evidence>
<proteinExistence type="predicted"/>
<evidence type="ECO:0000313" key="2">
    <source>
        <dbReference type="EMBL" id="ODQ78446.1"/>
    </source>
</evidence>
<dbReference type="GO" id="GO:0000324">
    <property type="term" value="C:fungal-type vacuole"/>
    <property type="evidence" value="ECO:0007669"/>
    <property type="project" value="TreeGrafter"/>
</dbReference>
<sequence length="401" mass="45514">MSDNEIYRTASDLPLSKEHLASRDNLVTKPSVNFSAKSSHLPRSLPSAPSAVHSPFSNVFAVNSYNHSVQYYPPYVLDKVAHLEPLPEQQPGNSAVSNVKNRTREDDLFLNAIHNNWGTFVQTVQASPAYTSGQLEFNAETTHGFPDLSGKWEGHERLRAALNSDDDELSYTDRMGKRSFIFRLLSGYYFTRSAWTSDTASLSSEQHEKKRPKIQLRAGYWMLTHNRADWKPMFKRILLNNPYIPLTLRLIIIIFCATALALAADVYRESHMYYGEYGADASTIMALCVQTISLAYLLYITYDEFSAKPIGLRNPMAKLRLIMLDLLFVIFSAANLTLAFYNLYDTQWLCSATQKGYPELKTSCERQRALVAFLLIILCMWVTTFTVSIVRVVERVSPGLK</sequence>
<reference evidence="3" key="1">
    <citation type="submission" date="2016-05" db="EMBL/GenBank/DDBJ databases">
        <title>Comparative genomics of biotechnologically important yeasts.</title>
        <authorList>
            <consortium name="DOE Joint Genome Institute"/>
            <person name="Riley R."/>
            <person name="Haridas S."/>
            <person name="Wolfe K.H."/>
            <person name="Lopes M.R."/>
            <person name="Hittinger C.T."/>
            <person name="Goker M."/>
            <person name="Salamov A."/>
            <person name="Wisecaver J."/>
            <person name="Long T.M."/>
            <person name="Aerts A.L."/>
            <person name="Barry K."/>
            <person name="Choi C."/>
            <person name="Clum A."/>
            <person name="Coughlan A.Y."/>
            <person name="Deshpande S."/>
            <person name="Douglass A.P."/>
            <person name="Hanson S.J."/>
            <person name="Klenk H.-P."/>
            <person name="Labutti K."/>
            <person name="Lapidus A."/>
            <person name="Lindquist E."/>
            <person name="Lipzen A."/>
            <person name="Meier-Kolthoff J.P."/>
            <person name="Ohm R.A."/>
            <person name="Otillar R.P."/>
            <person name="Pangilinan J."/>
            <person name="Peng Y."/>
            <person name="Rokas A."/>
            <person name="Rosa C.A."/>
            <person name="Scheuner C."/>
            <person name="Sibirny A.A."/>
            <person name="Slot J.C."/>
            <person name="Stielow J.B."/>
            <person name="Sun H."/>
            <person name="Kurtzman C.P."/>
            <person name="Blackwell M."/>
            <person name="Grigoriev I.V."/>
            <person name="Jeffries T.W."/>
        </authorList>
    </citation>
    <scope>NUCLEOTIDE SEQUENCE [LARGE SCALE GENOMIC DNA]</scope>
    <source>
        <strain evidence="3">NRRL Y-12698</strain>
    </source>
</reference>
<dbReference type="RefSeq" id="XP_018983774.1">
    <property type="nucleotide sequence ID" value="XM_019131933.1"/>
</dbReference>
<dbReference type="GeneID" id="30149786"/>
<dbReference type="PANTHER" id="PTHR36819">
    <property type="entry name" value="REGULATOR OF PHOSPHOLIPASE D SRF1"/>
    <property type="match status" value="1"/>
</dbReference>
<dbReference type="Proteomes" id="UP000094336">
    <property type="component" value="Unassembled WGS sequence"/>
</dbReference>
<accession>A0A1E3QL74</accession>
<dbReference type="InterPro" id="IPR037737">
    <property type="entry name" value="Srf1"/>
</dbReference>
<gene>
    <name evidence="2" type="ORF">BABINDRAFT_39567</name>
</gene>
<organism evidence="2 3">
    <name type="scientific">Babjeviella inositovora NRRL Y-12698</name>
    <dbReference type="NCBI Taxonomy" id="984486"/>
    <lineage>
        <taxon>Eukaryota</taxon>
        <taxon>Fungi</taxon>
        <taxon>Dikarya</taxon>
        <taxon>Ascomycota</taxon>
        <taxon>Saccharomycotina</taxon>
        <taxon>Pichiomycetes</taxon>
        <taxon>Serinales incertae sedis</taxon>
        <taxon>Babjeviella</taxon>
    </lineage>
</organism>